<sequence length="85" mass="9372">MLSPVCQYWVTVTVNATCVWNLEGSLDMPLSDAVSRMRRLLSRLRMLKSPIAMLASLGSMVSPSLLTIRYISRAPESCSGPRLSV</sequence>
<accession>A0AA35SGB2</accession>
<proteinExistence type="predicted"/>
<gene>
    <name evidence="1" type="ORF">GBAR_LOCUS16425</name>
</gene>
<evidence type="ECO:0000313" key="1">
    <source>
        <dbReference type="EMBL" id="CAI8028894.1"/>
    </source>
</evidence>
<reference evidence="1" key="1">
    <citation type="submission" date="2023-03" db="EMBL/GenBank/DDBJ databases">
        <authorList>
            <person name="Steffen K."/>
            <person name="Cardenas P."/>
        </authorList>
    </citation>
    <scope>NUCLEOTIDE SEQUENCE</scope>
</reference>
<comment type="caution">
    <text evidence="1">The sequence shown here is derived from an EMBL/GenBank/DDBJ whole genome shotgun (WGS) entry which is preliminary data.</text>
</comment>
<name>A0AA35SGB2_GEOBA</name>
<dbReference type="Proteomes" id="UP001174909">
    <property type="component" value="Unassembled WGS sequence"/>
</dbReference>
<protein>
    <submittedName>
        <fullName evidence="1">Uncharacterized protein</fullName>
    </submittedName>
</protein>
<organism evidence="1 2">
    <name type="scientific">Geodia barretti</name>
    <name type="common">Barrett's horny sponge</name>
    <dbReference type="NCBI Taxonomy" id="519541"/>
    <lineage>
        <taxon>Eukaryota</taxon>
        <taxon>Metazoa</taxon>
        <taxon>Porifera</taxon>
        <taxon>Demospongiae</taxon>
        <taxon>Heteroscleromorpha</taxon>
        <taxon>Tetractinellida</taxon>
        <taxon>Astrophorina</taxon>
        <taxon>Geodiidae</taxon>
        <taxon>Geodia</taxon>
    </lineage>
</organism>
<evidence type="ECO:0000313" key="2">
    <source>
        <dbReference type="Proteomes" id="UP001174909"/>
    </source>
</evidence>
<dbReference type="EMBL" id="CASHTH010002369">
    <property type="protein sequence ID" value="CAI8028894.1"/>
    <property type="molecule type" value="Genomic_DNA"/>
</dbReference>
<dbReference type="AlphaFoldDB" id="A0AA35SGB2"/>
<keyword evidence="2" id="KW-1185">Reference proteome</keyword>